<sequence length="48" mass="5065">MAVASDPIFASVKTNKSAQLAEVAVSHQEAVEDPIPDLGVGQEEFSNH</sequence>
<dbReference type="Proteomes" id="UP000054359">
    <property type="component" value="Unassembled WGS sequence"/>
</dbReference>
<keyword evidence="2" id="KW-1185">Reference proteome</keyword>
<evidence type="ECO:0000313" key="1">
    <source>
        <dbReference type="EMBL" id="KFM64739.1"/>
    </source>
</evidence>
<gene>
    <name evidence="1" type="ORF">X975_20062</name>
</gene>
<proteinExistence type="predicted"/>
<dbReference type="EMBL" id="KK115311">
    <property type="protein sequence ID" value="KFM64739.1"/>
    <property type="molecule type" value="Genomic_DNA"/>
</dbReference>
<name>A0A087TI00_STEMI</name>
<reference evidence="1 2" key="1">
    <citation type="submission" date="2013-11" db="EMBL/GenBank/DDBJ databases">
        <title>Genome sequencing of Stegodyphus mimosarum.</title>
        <authorList>
            <person name="Bechsgaard J."/>
        </authorList>
    </citation>
    <scope>NUCLEOTIDE SEQUENCE [LARGE SCALE GENOMIC DNA]</scope>
</reference>
<dbReference type="AlphaFoldDB" id="A0A087TI00"/>
<evidence type="ECO:0000313" key="2">
    <source>
        <dbReference type="Proteomes" id="UP000054359"/>
    </source>
</evidence>
<feature type="non-terminal residue" evidence="1">
    <location>
        <position position="48"/>
    </location>
</feature>
<protein>
    <submittedName>
        <fullName evidence="1">Uncharacterized protein</fullName>
    </submittedName>
</protein>
<accession>A0A087TI00</accession>
<organism evidence="1 2">
    <name type="scientific">Stegodyphus mimosarum</name>
    <name type="common">African social velvet spider</name>
    <dbReference type="NCBI Taxonomy" id="407821"/>
    <lineage>
        <taxon>Eukaryota</taxon>
        <taxon>Metazoa</taxon>
        <taxon>Ecdysozoa</taxon>
        <taxon>Arthropoda</taxon>
        <taxon>Chelicerata</taxon>
        <taxon>Arachnida</taxon>
        <taxon>Araneae</taxon>
        <taxon>Araneomorphae</taxon>
        <taxon>Entelegynae</taxon>
        <taxon>Eresoidea</taxon>
        <taxon>Eresidae</taxon>
        <taxon>Stegodyphus</taxon>
    </lineage>
</organism>